<reference evidence="1" key="1">
    <citation type="journal article" date="2024" name="Gigascience">
        <title>Chromosome-level genome of the poultry shaft louse Menopon gallinae provides insight into the host-switching and adaptive evolution of parasitic lice.</title>
        <authorList>
            <person name="Xu Y."/>
            <person name="Ma L."/>
            <person name="Liu S."/>
            <person name="Liang Y."/>
            <person name="Liu Q."/>
            <person name="He Z."/>
            <person name="Tian L."/>
            <person name="Duan Y."/>
            <person name="Cai W."/>
            <person name="Li H."/>
            <person name="Song F."/>
        </authorList>
    </citation>
    <scope>NUCLEOTIDE SEQUENCE</scope>
    <source>
        <strain evidence="1">Cailab_2023a</strain>
    </source>
</reference>
<dbReference type="AlphaFoldDB" id="A0AAW2I7R0"/>
<gene>
    <name evidence="1" type="ORF">PYX00_000042</name>
</gene>
<accession>A0AAW2I7R0</accession>
<name>A0AAW2I7R0_9NEOP</name>
<organism evidence="1">
    <name type="scientific">Menopon gallinae</name>
    <name type="common">poultry shaft louse</name>
    <dbReference type="NCBI Taxonomy" id="328185"/>
    <lineage>
        <taxon>Eukaryota</taxon>
        <taxon>Metazoa</taxon>
        <taxon>Ecdysozoa</taxon>
        <taxon>Arthropoda</taxon>
        <taxon>Hexapoda</taxon>
        <taxon>Insecta</taxon>
        <taxon>Pterygota</taxon>
        <taxon>Neoptera</taxon>
        <taxon>Paraneoptera</taxon>
        <taxon>Psocodea</taxon>
        <taxon>Troctomorpha</taxon>
        <taxon>Phthiraptera</taxon>
        <taxon>Amblycera</taxon>
        <taxon>Menoponidae</taxon>
        <taxon>Menopon</taxon>
    </lineage>
</organism>
<evidence type="ECO:0000313" key="1">
    <source>
        <dbReference type="EMBL" id="KAL0278132.1"/>
    </source>
</evidence>
<proteinExistence type="predicted"/>
<dbReference type="EMBL" id="JARGDH010000001">
    <property type="protein sequence ID" value="KAL0278132.1"/>
    <property type="molecule type" value="Genomic_DNA"/>
</dbReference>
<sequence length="53" mass="6273">MVAVAELERLQRPLRKRYQETRQVLQQSDSSERRFRVPGTVRYEGQLLRVVSG</sequence>
<comment type="caution">
    <text evidence="1">The sequence shown here is derived from an EMBL/GenBank/DDBJ whole genome shotgun (WGS) entry which is preliminary data.</text>
</comment>
<protein>
    <submittedName>
        <fullName evidence="1">Uncharacterized protein</fullName>
    </submittedName>
</protein>